<dbReference type="InterPro" id="IPR029058">
    <property type="entry name" value="AB_hydrolase_fold"/>
</dbReference>
<protein>
    <submittedName>
        <fullName evidence="4">Alpha/beta hydrolase</fullName>
    </submittedName>
</protein>
<comment type="caution">
    <text evidence="4">The sequence shown here is derived from an EMBL/GenBank/DDBJ whole genome shotgun (WGS) entry which is preliminary data.</text>
</comment>
<dbReference type="InterPro" id="IPR050266">
    <property type="entry name" value="AB_hydrolase_sf"/>
</dbReference>
<proteinExistence type="inferred from homology"/>
<comment type="similarity">
    <text evidence="1">Belongs to the AB hydrolase superfamily.</text>
</comment>
<sequence length="284" mass="31704">MQETHYKLPHITLSALVQGEAGLPPVLALHGWLDNAASFRALARHLPQVHLIAVDFAGHGFSQHRPKGVPYYLWDNVSDIMALADHLGLERFHLLGHSMGASVCSLIASLFPERVLSVSLIDGVAPLTDEPGDLPKLMALAMQQYQRVAQKRQVGYSRFEDAIEARMQGRFPLPDQVSAVALLKRALTMRDQRWYWHTDPRLRLASILRLSNAQVQSLLKHIQAPVLVCLAENGIATEVTYSLIKLVPNHRIDVKAGQHHFHMKNETAAQLACLINEHITTATR</sequence>
<dbReference type="EMBL" id="QKRX01000008">
    <property type="protein sequence ID" value="RAU17741.1"/>
    <property type="molecule type" value="Genomic_DNA"/>
</dbReference>
<evidence type="ECO:0000259" key="3">
    <source>
        <dbReference type="Pfam" id="PF00561"/>
    </source>
</evidence>
<keyword evidence="2 4" id="KW-0378">Hydrolase</keyword>
<name>A0A364NL17_9GAMM</name>
<evidence type="ECO:0000313" key="5">
    <source>
        <dbReference type="Proteomes" id="UP000250744"/>
    </source>
</evidence>
<gene>
    <name evidence="4" type="ORF">DN062_12175</name>
</gene>
<dbReference type="InterPro" id="IPR000073">
    <property type="entry name" value="AB_hydrolase_1"/>
</dbReference>
<dbReference type="Proteomes" id="UP000250744">
    <property type="component" value="Unassembled WGS sequence"/>
</dbReference>
<reference evidence="4 5" key="1">
    <citation type="submission" date="2018-06" db="EMBL/GenBank/DDBJ databases">
        <title>Nitrincola tibetense sp. nov., isolated from Lake XuguoCo on Tibetan Plateau.</title>
        <authorList>
            <person name="Xing P."/>
        </authorList>
    </citation>
    <scope>NUCLEOTIDE SEQUENCE [LARGE SCALE GENOMIC DNA]</scope>
    <source>
        <strain evidence="5">xg18</strain>
    </source>
</reference>
<dbReference type="PANTHER" id="PTHR43798">
    <property type="entry name" value="MONOACYLGLYCEROL LIPASE"/>
    <property type="match status" value="1"/>
</dbReference>
<dbReference type="OrthoDB" id="149912at2"/>
<dbReference type="RefSeq" id="WP_112159590.1">
    <property type="nucleotide sequence ID" value="NZ_QKRX01000008.1"/>
</dbReference>
<dbReference type="GO" id="GO:0016020">
    <property type="term" value="C:membrane"/>
    <property type="evidence" value="ECO:0007669"/>
    <property type="project" value="TreeGrafter"/>
</dbReference>
<evidence type="ECO:0000256" key="2">
    <source>
        <dbReference type="ARBA" id="ARBA00022801"/>
    </source>
</evidence>
<evidence type="ECO:0000313" key="4">
    <source>
        <dbReference type="EMBL" id="RAU17741.1"/>
    </source>
</evidence>
<dbReference type="PANTHER" id="PTHR43798:SF14">
    <property type="entry name" value="SERINE HYDROLASE-LIKE PROTEIN DDB_G0286239"/>
    <property type="match status" value="1"/>
</dbReference>
<keyword evidence="5" id="KW-1185">Reference proteome</keyword>
<dbReference type="SUPFAM" id="SSF53474">
    <property type="entry name" value="alpha/beta-Hydrolases"/>
    <property type="match status" value="1"/>
</dbReference>
<accession>A0A364NL17</accession>
<dbReference type="Pfam" id="PF00561">
    <property type="entry name" value="Abhydrolase_1"/>
    <property type="match status" value="1"/>
</dbReference>
<evidence type="ECO:0000256" key="1">
    <source>
        <dbReference type="ARBA" id="ARBA00008645"/>
    </source>
</evidence>
<feature type="domain" description="AB hydrolase-1" evidence="3">
    <location>
        <begin position="24"/>
        <end position="263"/>
    </location>
</feature>
<dbReference type="AlphaFoldDB" id="A0A364NL17"/>
<dbReference type="GO" id="GO:0016787">
    <property type="term" value="F:hydrolase activity"/>
    <property type="evidence" value="ECO:0007669"/>
    <property type="project" value="UniProtKB-KW"/>
</dbReference>
<organism evidence="4 5">
    <name type="scientific">Nitrincola tibetensis</name>
    <dbReference type="NCBI Taxonomy" id="2219697"/>
    <lineage>
        <taxon>Bacteria</taxon>
        <taxon>Pseudomonadati</taxon>
        <taxon>Pseudomonadota</taxon>
        <taxon>Gammaproteobacteria</taxon>
        <taxon>Oceanospirillales</taxon>
        <taxon>Oceanospirillaceae</taxon>
        <taxon>Nitrincola</taxon>
    </lineage>
</organism>
<dbReference type="Gene3D" id="3.40.50.1820">
    <property type="entry name" value="alpha/beta hydrolase"/>
    <property type="match status" value="1"/>
</dbReference>